<evidence type="ECO:0000313" key="4">
    <source>
        <dbReference type="Proteomes" id="UP001150879"/>
    </source>
</evidence>
<keyword evidence="2" id="KW-0732">Signal</keyword>
<gene>
    <name evidence="3" type="ORF">N7472_004917</name>
</gene>
<organism evidence="3 4">
    <name type="scientific">Penicillium cf. griseofulvum</name>
    <dbReference type="NCBI Taxonomy" id="2972120"/>
    <lineage>
        <taxon>Eukaryota</taxon>
        <taxon>Fungi</taxon>
        <taxon>Dikarya</taxon>
        <taxon>Ascomycota</taxon>
        <taxon>Pezizomycotina</taxon>
        <taxon>Eurotiomycetes</taxon>
        <taxon>Eurotiomycetidae</taxon>
        <taxon>Eurotiales</taxon>
        <taxon>Aspergillaceae</taxon>
        <taxon>Penicillium</taxon>
    </lineage>
</organism>
<comment type="caution">
    <text evidence="3">The sequence shown here is derived from an EMBL/GenBank/DDBJ whole genome shotgun (WGS) entry which is preliminary data.</text>
</comment>
<evidence type="ECO:0000256" key="1">
    <source>
        <dbReference type="SAM" id="MobiDB-lite"/>
    </source>
</evidence>
<feature type="compositionally biased region" description="Polar residues" evidence="1">
    <location>
        <begin position="157"/>
        <end position="166"/>
    </location>
</feature>
<proteinExistence type="predicted"/>
<feature type="region of interest" description="Disordered" evidence="1">
    <location>
        <begin position="135"/>
        <end position="167"/>
    </location>
</feature>
<accession>A0A9W9JMJ5</accession>
<sequence length="197" mass="19642">MHVSYISLALFAIGAIGAPAAPKPGTDFGDITSGFPFNPTGSSSVQDSEESFGDSFASALEAMKQAEAAKQSAKHATPAPTSAAQPIVEKPEPTFAHEVVNFPAPVVSQAPTLSHAASSTAISTPVQSSSAATPISSHAVIPSPSKSASASDVSNAIPSATPSATPSAVGALGSIVEELPLLGGLVKGPMRTLGLRR</sequence>
<reference evidence="3" key="1">
    <citation type="submission" date="2022-11" db="EMBL/GenBank/DDBJ databases">
        <authorList>
            <person name="Petersen C."/>
        </authorList>
    </citation>
    <scope>NUCLEOTIDE SEQUENCE</scope>
    <source>
        <strain evidence="3">IBT 16849</strain>
    </source>
</reference>
<dbReference type="EMBL" id="JAPQKP010000003">
    <property type="protein sequence ID" value="KAJ5199713.1"/>
    <property type="molecule type" value="Genomic_DNA"/>
</dbReference>
<feature type="signal peptide" evidence="2">
    <location>
        <begin position="1"/>
        <end position="17"/>
    </location>
</feature>
<feature type="region of interest" description="Disordered" evidence="1">
    <location>
        <begin position="27"/>
        <end position="51"/>
    </location>
</feature>
<evidence type="ECO:0000313" key="3">
    <source>
        <dbReference type="EMBL" id="KAJ5199713.1"/>
    </source>
</evidence>
<dbReference type="OrthoDB" id="4364670at2759"/>
<keyword evidence="4" id="KW-1185">Reference proteome</keyword>
<protein>
    <submittedName>
        <fullName evidence="3">Uncharacterized protein</fullName>
    </submittedName>
</protein>
<name>A0A9W9JMJ5_9EURO</name>
<reference evidence="3" key="2">
    <citation type="journal article" date="2023" name="IMA Fungus">
        <title>Comparative genomic study of the Penicillium genus elucidates a diverse pangenome and 15 lateral gene transfer events.</title>
        <authorList>
            <person name="Petersen C."/>
            <person name="Sorensen T."/>
            <person name="Nielsen M.R."/>
            <person name="Sondergaard T.E."/>
            <person name="Sorensen J.L."/>
            <person name="Fitzpatrick D.A."/>
            <person name="Frisvad J.C."/>
            <person name="Nielsen K.L."/>
        </authorList>
    </citation>
    <scope>NUCLEOTIDE SEQUENCE</scope>
    <source>
        <strain evidence="3">IBT 16849</strain>
    </source>
</reference>
<dbReference type="Proteomes" id="UP001150879">
    <property type="component" value="Unassembled WGS sequence"/>
</dbReference>
<feature type="compositionally biased region" description="Low complexity" evidence="1">
    <location>
        <begin position="139"/>
        <end position="156"/>
    </location>
</feature>
<dbReference type="AlphaFoldDB" id="A0A9W9JMJ5"/>
<evidence type="ECO:0000256" key="2">
    <source>
        <dbReference type="SAM" id="SignalP"/>
    </source>
</evidence>
<feature type="chain" id="PRO_5040864104" evidence="2">
    <location>
        <begin position="18"/>
        <end position="197"/>
    </location>
</feature>